<evidence type="ECO:0000313" key="1">
    <source>
        <dbReference type="EMBL" id="CAF1919897.1"/>
    </source>
</evidence>
<sequence>MLFLDFSFVLFTPQVHNIHENAINFFFIFFPKMTFLLSHPHHHQVITRLSLSSIPQPP</sequence>
<accession>A0A816KJY8</accession>
<dbReference type="AlphaFoldDB" id="A0A816KJY8"/>
<dbReference type="Proteomes" id="UP001295469">
    <property type="component" value="Chromosome C02"/>
</dbReference>
<name>A0A816KJY8_BRANA</name>
<organism evidence="1">
    <name type="scientific">Brassica napus</name>
    <name type="common">Rape</name>
    <dbReference type="NCBI Taxonomy" id="3708"/>
    <lineage>
        <taxon>Eukaryota</taxon>
        <taxon>Viridiplantae</taxon>
        <taxon>Streptophyta</taxon>
        <taxon>Embryophyta</taxon>
        <taxon>Tracheophyta</taxon>
        <taxon>Spermatophyta</taxon>
        <taxon>Magnoliopsida</taxon>
        <taxon>eudicotyledons</taxon>
        <taxon>Gunneridae</taxon>
        <taxon>Pentapetalae</taxon>
        <taxon>rosids</taxon>
        <taxon>malvids</taxon>
        <taxon>Brassicales</taxon>
        <taxon>Brassicaceae</taxon>
        <taxon>Brassiceae</taxon>
        <taxon>Brassica</taxon>
    </lineage>
</organism>
<protein>
    <submittedName>
        <fullName evidence="1">(rape) hypothetical protein</fullName>
    </submittedName>
</protein>
<dbReference type="EMBL" id="HG994366">
    <property type="protein sequence ID" value="CAF1919897.1"/>
    <property type="molecule type" value="Genomic_DNA"/>
</dbReference>
<proteinExistence type="predicted"/>
<gene>
    <name evidence="1" type="ORF">DARMORV10_C02P50850.1</name>
</gene>
<reference evidence="1" key="1">
    <citation type="submission" date="2021-01" db="EMBL/GenBank/DDBJ databases">
        <authorList>
            <consortium name="Genoscope - CEA"/>
            <person name="William W."/>
        </authorList>
    </citation>
    <scope>NUCLEOTIDE SEQUENCE</scope>
</reference>